<dbReference type="InterPro" id="IPR003121">
    <property type="entry name" value="SWIB_MDM2_domain"/>
</dbReference>
<reference evidence="2" key="1">
    <citation type="journal article" date="2020" name="Nature">
        <title>Giant virus diversity and host interactions through global metagenomics.</title>
        <authorList>
            <person name="Schulz F."/>
            <person name="Roux S."/>
            <person name="Paez-Espino D."/>
            <person name="Jungbluth S."/>
            <person name="Walsh D.A."/>
            <person name="Denef V.J."/>
            <person name="McMahon K.D."/>
            <person name="Konstantinidis K.T."/>
            <person name="Eloe-Fadrosh E.A."/>
            <person name="Kyrpides N.C."/>
            <person name="Woyke T."/>
        </authorList>
    </citation>
    <scope>NUCLEOTIDE SEQUENCE</scope>
    <source>
        <strain evidence="2">GVMAG-S-3300012000-53</strain>
    </source>
</reference>
<organism evidence="2">
    <name type="scientific">viral metagenome</name>
    <dbReference type="NCBI Taxonomy" id="1070528"/>
    <lineage>
        <taxon>unclassified sequences</taxon>
        <taxon>metagenomes</taxon>
        <taxon>organismal metagenomes</taxon>
    </lineage>
</organism>
<dbReference type="CDD" id="cd10567">
    <property type="entry name" value="SWIB-MDM2_like"/>
    <property type="match status" value="1"/>
</dbReference>
<dbReference type="AlphaFoldDB" id="A0A6C0KG66"/>
<evidence type="ECO:0000259" key="1">
    <source>
        <dbReference type="PROSITE" id="PS51925"/>
    </source>
</evidence>
<sequence>MYIVRMVRASKTSAEKQTAAPVSTPVVAEATKAPRAKKVKAAEPVVAQVAAPATSAPVESTEASSVSVKMTEFSAKLQQLVGLFSTVKNDFKTLEKTVSRDLKAALKASSKRKRATGNRQPSGFVKPTLISNELAEFLGKTVGTEMARTEVSKEINKYIQSNNLKDPANGRKINPDAKLSKLLKLNKNDELTYFNLQRYMKHHFIKATATA</sequence>
<dbReference type="EMBL" id="MN740887">
    <property type="protein sequence ID" value="QHU16629.1"/>
    <property type="molecule type" value="Genomic_DNA"/>
</dbReference>
<dbReference type="PROSITE" id="PS51925">
    <property type="entry name" value="SWIB_MDM2"/>
    <property type="match status" value="1"/>
</dbReference>
<dbReference type="InterPro" id="IPR036885">
    <property type="entry name" value="SWIB_MDM2_dom_sf"/>
</dbReference>
<proteinExistence type="predicted"/>
<feature type="domain" description="DM2" evidence="1">
    <location>
        <begin position="123"/>
        <end position="206"/>
    </location>
</feature>
<dbReference type="PANTHER" id="PTHR13844">
    <property type="entry name" value="SWI/SNF-RELATED MATRIX-ASSOCIATED ACTIN-DEPENDENT REGULATOR OF CHROMATIN SUBFAMILY D"/>
    <property type="match status" value="1"/>
</dbReference>
<protein>
    <recommendedName>
        <fullName evidence="1">DM2 domain-containing protein</fullName>
    </recommendedName>
</protein>
<dbReference type="SUPFAM" id="SSF47592">
    <property type="entry name" value="SWIB/MDM2 domain"/>
    <property type="match status" value="1"/>
</dbReference>
<dbReference type="InterPro" id="IPR019835">
    <property type="entry name" value="SWIB_domain"/>
</dbReference>
<dbReference type="Pfam" id="PF02201">
    <property type="entry name" value="SWIB"/>
    <property type="match status" value="1"/>
</dbReference>
<dbReference type="SMART" id="SM00151">
    <property type="entry name" value="SWIB"/>
    <property type="match status" value="1"/>
</dbReference>
<dbReference type="Gene3D" id="1.10.245.10">
    <property type="entry name" value="SWIB/MDM2 domain"/>
    <property type="match status" value="1"/>
</dbReference>
<accession>A0A6C0KG66</accession>
<name>A0A6C0KG66_9ZZZZ</name>
<evidence type="ECO:0000313" key="2">
    <source>
        <dbReference type="EMBL" id="QHU16629.1"/>
    </source>
</evidence>